<proteinExistence type="predicted"/>
<keyword evidence="2" id="KW-1185">Reference proteome</keyword>
<dbReference type="STRING" id="4096.A0A1U7XQG4"/>
<sequence>MRQLDVKNVFLHGYLKETIYMEQPPGFKDPQHPNYVCKLHKSLYGNNDIFLEDLIKKLQSEFSLKDLGQLHYFLGLEVQYFPGGITTFQSSQQSLPTSPILNGRAYDSRQKNSLISVRNNRLWPKFLSQSPFKLYGYCDAYWAGCPDTRRSTSGSSVNIILLRVVNKMQADDKLVPKTHTLSGFDNSSVVTKGEIILSNSQKE</sequence>
<accession>A0A1U7XQG4</accession>
<evidence type="ECO:0000313" key="3">
    <source>
        <dbReference type="RefSeq" id="XP_009793133.1"/>
    </source>
</evidence>
<dbReference type="OrthoDB" id="1298460at2759"/>
<reference evidence="2" key="1">
    <citation type="journal article" date="2013" name="Genome Biol.">
        <title>Reference genomes and transcriptomes of Nicotiana sylvestris and Nicotiana tomentosiformis.</title>
        <authorList>
            <person name="Sierro N."/>
            <person name="Battey J.N."/>
            <person name="Ouadi S."/>
            <person name="Bovet L."/>
            <person name="Goepfert S."/>
            <person name="Bakaher N."/>
            <person name="Peitsch M.C."/>
            <person name="Ivanov N.V."/>
        </authorList>
    </citation>
    <scope>NUCLEOTIDE SEQUENCE [LARGE SCALE GENOMIC DNA]</scope>
</reference>
<protein>
    <submittedName>
        <fullName evidence="3">Uncharacterized protein LOC104240042</fullName>
    </submittedName>
</protein>
<dbReference type="RefSeq" id="XP_009793133.1">
    <property type="nucleotide sequence ID" value="XM_009794831.1"/>
</dbReference>
<dbReference type="Pfam" id="PF07727">
    <property type="entry name" value="RVT_2"/>
    <property type="match status" value="1"/>
</dbReference>
<dbReference type="eggNOG" id="KOG0017">
    <property type="taxonomic scope" value="Eukaryota"/>
</dbReference>
<dbReference type="AlphaFoldDB" id="A0A1U7XQG4"/>
<organism evidence="2 3">
    <name type="scientific">Nicotiana sylvestris</name>
    <name type="common">Wood tobacco</name>
    <name type="synonym">South American tobacco</name>
    <dbReference type="NCBI Taxonomy" id="4096"/>
    <lineage>
        <taxon>Eukaryota</taxon>
        <taxon>Viridiplantae</taxon>
        <taxon>Streptophyta</taxon>
        <taxon>Embryophyta</taxon>
        <taxon>Tracheophyta</taxon>
        <taxon>Spermatophyta</taxon>
        <taxon>Magnoliopsida</taxon>
        <taxon>eudicotyledons</taxon>
        <taxon>Gunneridae</taxon>
        <taxon>Pentapetalae</taxon>
        <taxon>asterids</taxon>
        <taxon>lamiids</taxon>
        <taxon>Solanales</taxon>
        <taxon>Solanaceae</taxon>
        <taxon>Nicotianoideae</taxon>
        <taxon>Nicotianeae</taxon>
        <taxon>Nicotiana</taxon>
    </lineage>
</organism>
<feature type="domain" description="Reverse transcriptase Ty1/copia-type" evidence="1">
    <location>
        <begin position="2"/>
        <end position="45"/>
    </location>
</feature>
<evidence type="ECO:0000313" key="2">
    <source>
        <dbReference type="Proteomes" id="UP000189701"/>
    </source>
</evidence>
<gene>
    <name evidence="3" type="primary">LOC104240042</name>
</gene>
<dbReference type="Proteomes" id="UP000189701">
    <property type="component" value="Unplaced"/>
</dbReference>
<evidence type="ECO:0000259" key="1">
    <source>
        <dbReference type="Pfam" id="PF07727"/>
    </source>
</evidence>
<name>A0A1U7XQG4_NICSY</name>
<dbReference type="InterPro" id="IPR013103">
    <property type="entry name" value="RVT_2"/>
</dbReference>
<reference evidence="3" key="2">
    <citation type="submission" date="2025-08" db="UniProtKB">
        <authorList>
            <consortium name="RefSeq"/>
        </authorList>
    </citation>
    <scope>IDENTIFICATION</scope>
    <source>
        <tissue evidence="3">Leaf</tissue>
    </source>
</reference>